<dbReference type="EMBL" id="KN823418">
    <property type="protein sequence ID" value="KIO17186.1"/>
    <property type="molecule type" value="Genomic_DNA"/>
</dbReference>
<evidence type="ECO:0000313" key="3">
    <source>
        <dbReference type="Proteomes" id="UP000054248"/>
    </source>
</evidence>
<sequence>MLGRLYIPADLDNDKALQLKILTSALMMHRPLNDTVSKNAFTKFDNALSKTLADQLEGFNEEDYAELDEIRKRFEWTEDVLADDSSEGEDYGESHEPTPHKAKRVPRARSDNLFLPWNEPHFLIWDSRDPRVQAARATRKRKAQEELNQEVDKMLDSDEEEEKEEDEDAEVESALSVAGASDEE</sequence>
<dbReference type="Proteomes" id="UP000054248">
    <property type="component" value="Unassembled WGS sequence"/>
</dbReference>
<feature type="region of interest" description="Disordered" evidence="1">
    <location>
        <begin position="134"/>
        <end position="184"/>
    </location>
</feature>
<dbReference type="STRING" id="1051891.A0A0C3Q2S6"/>
<dbReference type="AlphaFoldDB" id="A0A0C3Q2S6"/>
<gene>
    <name evidence="2" type="ORF">M407DRAFT_33159</name>
</gene>
<evidence type="ECO:0000256" key="1">
    <source>
        <dbReference type="SAM" id="MobiDB-lite"/>
    </source>
</evidence>
<dbReference type="OrthoDB" id="27187at2759"/>
<reference evidence="3" key="2">
    <citation type="submission" date="2015-01" db="EMBL/GenBank/DDBJ databases">
        <title>Evolutionary Origins and Diversification of the Mycorrhizal Mutualists.</title>
        <authorList>
            <consortium name="DOE Joint Genome Institute"/>
            <consortium name="Mycorrhizal Genomics Consortium"/>
            <person name="Kohler A."/>
            <person name="Kuo A."/>
            <person name="Nagy L.G."/>
            <person name="Floudas D."/>
            <person name="Copeland A."/>
            <person name="Barry K.W."/>
            <person name="Cichocki N."/>
            <person name="Veneault-Fourrey C."/>
            <person name="LaButti K."/>
            <person name="Lindquist E.A."/>
            <person name="Lipzen A."/>
            <person name="Lundell T."/>
            <person name="Morin E."/>
            <person name="Murat C."/>
            <person name="Riley R."/>
            <person name="Ohm R."/>
            <person name="Sun H."/>
            <person name="Tunlid A."/>
            <person name="Henrissat B."/>
            <person name="Grigoriev I.V."/>
            <person name="Hibbett D.S."/>
            <person name="Martin F."/>
        </authorList>
    </citation>
    <scope>NUCLEOTIDE SEQUENCE [LARGE SCALE GENOMIC DNA]</scope>
    <source>
        <strain evidence="3">MUT 4182</strain>
    </source>
</reference>
<feature type="compositionally biased region" description="Acidic residues" evidence="1">
    <location>
        <begin position="157"/>
        <end position="171"/>
    </location>
</feature>
<dbReference type="HOGENOM" id="CLU_1469259_0_0_1"/>
<keyword evidence="3" id="KW-1185">Reference proteome</keyword>
<organism evidence="2 3">
    <name type="scientific">Tulasnella calospora MUT 4182</name>
    <dbReference type="NCBI Taxonomy" id="1051891"/>
    <lineage>
        <taxon>Eukaryota</taxon>
        <taxon>Fungi</taxon>
        <taxon>Dikarya</taxon>
        <taxon>Basidiomycota</taxon>
        <taxon>Agaricomycotina</taxon>
        <taxon>Agaricomycetes</taxon>
        <taxon>Cantharellales</taxon>
        <taxon>Tulasnellaceae</taxon>
        <taxon>Tulasnella</taxon>
    </lineage>
</organism>
<accession>A0A0C3Q2S6</accession>
<reference evidence="2 3" key="1">
    <citation type="submission" date="2014-04" db="EMBL/GenBank/DDBJ databases">
        <authorList>
            <consortium name="DOE Joint Genome Institute"/>
            <person name="Kuo A."/>
            <person name="Girlanda M."/>
            <person name="Perotto S."/>
            <person name="Kohler A."/>
            <person name="Nagy L.G."/>
            <person name="Floudas D."/>
            <person name="Copeland A."/>
            <person name="Barry K.W."/>
            <person name="Cichocki N."/>
            <person name="Veneault-Fourrey C."/>
            <person name="LaButti K."/>
            <person name="Lindquist E.A."/>
            <person name="Lipzen A."/>
            <person name="Lundell T."/>
            <person name="Morin E."/>
            <person name="Murat C."/>
            <person name="Sun H."/>
            <person name="Tunlid A."/>
            <person name="Henrissat B."/>
            <person name="Grigoriev I.V."/>
            <person name="Hibbett D.S."/>
            <person name="Martin F."/>
            <person name="Nordberg H.P."/>
            <person name="Cantor M.N."/>
            <person name="Hua S.X."/>
        </authorList>
    </citation>
    <scope>NUCLEOTIDE SEQUENCE [LARGE SCALE GENOMIC DNA]</scope>
    <source>
        <strain evidence="2 3">MUT 4182</strain>
    </source>
</reference>
<evidence type="ECO:0000313" key="2">
    <source>
        <dbReference type="EMBL" id="KIO17186.1"/>
    </source>
</evidence>
<protein>
    <submittedName>
        <fullName evidence="2">Uncharacterized protein</fullName>
    </submittedName>
</protein>
<proteinExistence type="predicted"/>
<feature type="region of interest" description="Disordered" evidence="1">
    <location>
        <begin position="83"/>
        <end position="107"/>
    </location>
</feature>
<name>A0A0C3Q2S6_9AGAM</name>